<comment type="caution">
    <text evidence="2">The sequence shown here is derived from an EMBL/GenBank/DDBJ whole genome shotgun (WGS) entry which is preliminary data.</text>
</comment>
<dbReference type="Proteomes" id="UP001529510">
    <property type="component" value="Unassembled WGS sequence"/>
</dbReference>
<feature type="region of interest" description="Disordered" evidence="1">
    <location>
        <begin position="37"/>
        <end position="173"/>
    </location>
</feature>
<evidence type="ECO:0000313" key="2">
    <source>
        <dbReference type="EMBL" id="KAL0179943.1"/>
    </source>
</evidence>
<feature type="non-terminal residue" evidence="2">
    <location>
        <position position="760"/>
    </location>
</feature>
<evidence type="ECO:0000313" key="3">
    <source>
        <dbReference type="Proteomes" id="UP001529510"/>
    </source>
</evidence>
<feature type="region of interest" description="Disordered" evidence="1">
    <location>
        <begin position="459"/>
        <end position="760"/>
    </location>
</feature>
<feature type="region of interest" description="Disordered" evidence="1">
    <location>
        <begin position="259"/>
        <end position="386"/>
    </location>
</feature>
<keyword evidence="3" id="KW-1185">Reference proteome</keyword>
<feature type="compositionally biased region" description="Basic and acidic residues" evidence="1">
    <location>
        <begin position="532"/>
        <end position="548"/>
    </location>
</feature>
<reference evidence="2 3" key="1">
    <citation type="submission" date="2024-05" db="EMBL/GenBank/DDBJ databases">
        <title>Genome sequencing and assembly of Indian major carp, Cirrhinus mrigala (Hamilton, 1822).</title>
        <authorList>
            <person name="Mohindra V."/>
            <person name="Chowdhury L.M."/>
            <person name="Lal K."/>
            <person name="Jena J.K."/>
        </authorList>
    </citation>
    <scope>NUCLEOTIDE SEQUENCE [LARGE SCALE GENOMIC DNA]</scope>
    <source>
        <strain evidence="2">CM1030</strain>
        <tissue evidence="2">Blood</tissue>
    </source>
</reference>
<organism evidence="2 3">
    <name type="scientific">Cirrhinus mrigala</name>
    <name type="common">Mrigala</name>
    <dbReference type="NCBI Taxonomy" id="683832"/>
    <lineage>
        <taxon>Eukaryota</taxon>
        <taxon>Metazoa</taxon>
        <taxon>Chordata</taxon>
        <taxon>Craniata</taxon>
        <taxon>Vertebrata</taxon>
        <taxon>Euteleostomi</taxon>
        <taxon>Actinopterygii</taxon>
        <taxon>Neopterygii</taxon>
        <taxon>Teleostei</taxon>
        <taxon>Ostariophysi</taxon>
        <taxon>Cypriniformes</taxon>
        <taxon>Cyprinidae</taxon>
        <taxon>Labeoninae</taxon>
        <taxon>Labeonini</taxon>
        <taxon>Cirrhinus</taxon>
    </lineage>
</organism>
<sequence length="760" mass="82499">TEVVKSVDLQCTAEAVESIQSRPEIVSVEAIDVYSSGADEKTQEQSEEAVCVADNTTETVEATPTSSTTEQEELIKSPPANKIQRGTRGRAAQKSKNAKEVAKAPAVLSLIEEENMSSPHPASPTRGRRGKKVLEVPEITASPLRKSARGRIPKNSIVEEEAKSTVAHQVPVESMDTEIPDCLPIVAKTRKGRKAKQDDVDAAIVPTDDANEEQVQAPVVKPSRRKKMDKTESQPSEEPEAVCEETACVPEDVKLQTSLGTETISATRARRGRTAKKDNLKTEPTPALENEITSTPAVVVAEKPPSPVAKSGRGRKGKKETVKDQPVNEDVMDVPKTVAEANVDHKEEPVTPVVKSGRGRKAKQQKPQMPEEVVDQPAVDTSAHLPVMEEHTETVVKSVRGNRKTKQSKVTDSVEVEENIVSLVEKAETPVVKSGRKRAVIAKETEVVPDVSVKRGRRAVADPAPPVAVVNSRARKAVTKTESEVTEDVASSEEPVKPVKQTRRTAKAPESKKEENAMPQAVSENTPVVTLEKVERGIRGKKQKDSTKDIPINESATAEEASEIKPSKTVNWNPDLVVCKNIEESETSTDVKEPQPKKSKRLGKSPAETTTNESNQQADLPPRGRRGRGAKKEEPLVEDSQEEATPIKAKPVRRGRAVAPTVPKSEPADSKTSTPLKRKRNEVNEVTDELVNKEPLPKRRGRVANSAEVAAEVSSKEKTPDVEPEKAEPTPKKTGNRAAKGQKRTAQEPDPAPAKAQESV</sequence>
<dbReference type="AlphaFoldDB" id="A0ABD0Q2R0"/>
<feature type="compositionally biased region" description="Basic and acidic residues" evidence="1">
    <location>
        <begin position="507"/>
        <end position="516"/>
    </location>
</feature>
<accession>A0ABD0Q2R0</accession>
<feature type="compositionally biased region" description="Basic and acidic residues" evidence="1">
    <location>
        <begin position="714"/>
        <end position="731"/>
    </location>
</feature>
<gene>
    <name evidence="2" type="ORF">M9458_025385</name>
</gene>
<feature type="region of interest" description="Disordered" evidence="1">
    <location>
        <begin position="189"/>
        <end position="245"/>
    </location>
</feature>
<evidence type="ECO:0000256" key="1">
    <source>
        <dbReference type="SAM" id="MobiDB-lite"/>
    </source>
</evidence>
<feature type="compositionally biased region" description="Polar residues" evidence="1">
    <location>
        <begin position="54"/>
        <end position="69"/>
    </location>
</feature>
<dbReference type="EMBL" id="JAMKFB020000012">
    <property type="protein sequence ID" value="KAL0179943.1"/>
    <property type="molecule type" value="Genomic_DNA"/>
</dbReference>
<proteinExistence type="predicted"/>
<name>A0ABD0Q2R0_CIRMR</name>
<feature type="compositionally biased region" description="Polar residues" evidence="1">
    <location>
        <begin position="607"/>
        <end position="618"/>
    </location>
</feature>
<protein>
    <submittedName>
        <fullName evidence="2">Uncharacterized protein</fullName>
    </submittedName>
</protein>
<feature type="non-terminal residue" evidence="2">
    <location>
        <position position="1"/>
    </location>
</feature>